<keyword evidence="3" id="KW-1185">Reference proteome</keyword>
<accession>A0AA88V6D0</accession>
<protein>
    <recommendedName>
        <fullName evidence="1">DUF4283 domain-containing protein</fullName>
    </recommendedName>
</protein>
<proteinExistence type="predicted"/>
<sequence length="159" mass="18162">MDSVINKTSSLNCADLSDLKKDDISETREYALNLLAKIISPRAINVKAVQTILQKSWNPSKGMTVQHQKENIHCITFNHEWDRKRVLNSGPWSMMNCHVVVRDWPPHLTMEDLDFSQSNFWIFVFGLPLNMMLKANPEKIGSKLGAMQDIDFTTKGNLS</sequence>
<dbReference type="InterPro" id="IPR025558">
    <property type="entry name" value="DUF4283"/>
</dbReference>
<comment type="caution">
    <text evidence="2">The sequence shown here is derived from an EMBL/GenBank/DDBJ whole genome shotgun (WGS) entry which is preliminary data.</text>
</comment>
<dbReference type="PANTHER" id="PTHR31286:SF178">
    <property type="entry name" value="DUF4283 DOMAIN-CONTAINING PROTEIN"/>
    <property type="match status" value="1"/>
</dbReference>
<evidence type="ECO:0000313" key="3">
    <source>
        <dbReference type="Proteomes" id="UP001188597"/>
    </source>
</evidence>
<dbReference type="AlphaFoldDB" id="A0AA88V6D0"/>
<name>A0AA88V6D0_9ASTE</name>
<evidence type="ECO:0000259" key="1">
    <source>
        <dbReference type="Pfam" id="PF14111"/>
    </source>
</evidence>
<dbReference type="PANTHER" id="PTHR31286">
    <property type="entry name" value="GLYCINE-RICH CELL WALL STRUCTURAL PROTEIN 1.8-LIKE"/>
    <property type="match status" value="1"/>
</dbReference>
<dbReference type="Pfam" id="PF14111">
    <property type="entry name" value="DUF4283"/>
    <property type="match status" value="1"/>
</dbReference>
<dbReference type="Proteomes" id="UP001188597">
    <property type="component" value="Unassembled WGS sequence"/>
</dbReference>
<organism evidence="2 3">
    <name type="scientific">Escallonia herrerae</name>
    <dbReference type="NCBI Taxonomy" id="1293975"/>
    <lineage>
        <taxon>Eukaryota</taxon>
        <taxon>Viridiplantae</taxon>
        <taxon>Streptophyta</taxon>
        <taxon>Embryophyta</taxon>
        <taxon>Tracheophyta</taxon>
        <taxon>Spermatophyta</taxon>
        <taxon>Magnoliopsida</taxon>
        <taxon>eudicotyledons</taxon>
        <taxon>Gunneridae</taxon>
        <taxon>Pentapetalae</taxon>
        <taxon>asterids</taxon>
        <taxon>campanulids</taxon>
        <taxon>Escalloniales</taxon>
        <taxon>Escalloniaceae</taxon>
        <taxon>Escallonia</taxon>
    </lineage>
</organism>
<reference evidence="2" key="1">
    <citation type="submission" date="2022-12" db="EMBL/GenBank/DDBJ databases">
        <title>Draft genome assemblies for two species of Escallonia (Escalloniales).</title>
        <authorList>
            <person name="Chanderbali A."/>
            <person name="Dervinis C."/>
            <person name="Anghel I."/>
            <person name="Soltis D."/>
            <person name="Soltis P."/>
            <person name="Zapata F."/>
        </authorList>
    </citation>
    <scope>NUCLEOTIDE SEQUENCE</scope>
    <source>
        <strain evidence="2">UCBG64.0493</strain>
        <tissue evidence="2">Leaf</tissue>
    </source>
</reference>
<dbReference type="InterPro" id="IPR040256">
    <property type="entry name" value="At4g02000-like"/>
</dbReference>
<dbReference type="EMBL" id="JAVXUP010002510">
    <property type="protein sequence ID" value="KAK3002906.1"/>
    <property type="molecule type" value="Genomic_DNA"/>
</dbReference>
<gene>
    <name evidence="2" type="ORF">RJ639_020003</name>
</gene>
<feature type="domain" description="DUF4283" evidence="1">
    <location>
        <begin position="34"/>
        <end position="109"/>
    </location>
</feature>
<evidence type="ECO:0000313" key="2">
    <source>
        <dbReference type="EMBL" id="KAK3002906.1"/>
    </source>
</evidence>